<sequence>MTLMKLIVRPVAQMATRFGDLFDRMQKHCAFLQMLLHLRKAVFMAAVRGRPSGLPVFRSRFANLRTAVTHSFGDE</sequence>
<dbReference type="OrthoDB" id="6924461at2"/>
<accession>A0A0F4SQ02</accession>
<comment type="caution">
    <text evidence="1">The sequence shown here is derived from an EMBL/GenBank/DDBJ whole genome shotgun (WGS) entry which is preliminary data.</text>
</comment>
<evidence type="ECO:0000313" key="2">
    <source>
        <dbReference type="Proteomes" id="UP000033588"/>
    </source>
</evidence>
<dbReference type="PATRIC" id="fig|294.132.peg.5573"/>
<proteinExistence type="predicted"/>
<evidence type="ECO:0000313" key="1">
    <source>
        <dbReference type="EMBL" id="KJZ33152.1"/>
    </source>
</evidence>
<gene>
    <name evidence="1" type="ORF">VC35_28135</name>
</gene>
<dbReference type="EMBL" id="LACC01000072">
    <property type="protein sequence ID" value="KJZ33152.1"/>
    <property type="molecule type" value="Genomic_DNA"/>
</dbReference>
<name>A0A0F4SQ02_PSEFL</name>
<organism evidence="1 2">
    <name type="scientific">Pseudomonas fluorescens</name>
    <dbReference type="NCBI Taxonomy" id="294"/>
    <lineage>
        <taxon>Bacteria</taxon>
        <taxon>Pseudomonadati</taxon>
        <taxon>Pseudomonadota</taxon>
        <taxon>Gammaproteobacteria</taxon>
        <taxon>Pseudomonadales</taxon>
        <taxon>Pseudomonadaceae</taxon>
        <taxon>Pseudomonas</taxon>
    </lineage>
</organism>
<protein>
    <submittedName>
        <fullName evidence="1">Uncharacterized protein</fullName>
    </submittedName>
</protein>
<reference evidence="1 2" key="1">
    <citation type="submission" date="2015-03" db="EMBL/GenBank/DDBJ databases">
        <title>Comparative genomics of Pseudomonas insights into diversity of traits involved in vanlence and defense.</title>
        <authorList>
            <person name="Qin Y."/>
        </authorList>
    </citation>
    <scope>NUCLEOTIDE SEQUENCE [LARGE SCALE GENOMIC DNA]</scope>
    <source>
        <strain evidence="1 2">C8</strain>
    </source>
</reference>
<dbReference type="AlphaFoldDB" id="A0A0F4SQ02"/>
<dbReference type="Proteomes" id="UP000033588">
    <property type="component" value="Unassembled WGS sequence"/>
</dbReference>